<organism evidence="7 8">
    <name type="scientific">Paenibacillus validus</name>
    <dbReference type="NCBI Taxonomy" id="44253"/>
    <lineage>
        <taxon>Bacteria</taxon>
        <taxon>Bacillati</taxon>
        <taxon>Bacillota</taxon>
        <taxon>Bacilli</taxon>
        <taxon>Bacillales</taxon>
        <taxon>Paenibacillaceae</taxon>
        <taxon>Paenibacillus</taxon>
    </lineage>
</organism>
<keyword evidence="2 5" id="KW-0812">Transmembrane</keyword>
<evidence type="ECO:0000256" key="3">
    <source>
        <dbReference type="ARBA" id="ARBA00022989"/>
    </source>
</evidence>
<comment type="subcellular location">
    <subcellularLocation>
        <location evidence="1">Membrane</location>
        <topology evidence="1">Multi-pass membrane protein</topology>
    </subcellularLocation>
</comment>
<dbReference type="EMBL" id="WNZX01000003">
    <property type="protein sequence ID" value="MUG70218.1"/>
    <property type="molecule type" value="Genomic_DNA"/>
</dbReference>
<keyword evidence="4 5" id="KW-0472">Membrane</keyword>
<evidence type="ECO:0000313" key="7">
    <source>
        <dbReference type="EMBL" id="MUG70218.1"/>
    </source>
</evidence>
<protein>
    <submittedName>
        <fullName evidence="7">RDD family protein</fullName>
    </submittedName>
</protein>
<evidence type="ECO:0000256" key="1">
    <source>
        <dbReference type="ARBA" id="ARBA00004141"/>
    </source>
</evidence>
<proteinExistence type="predicted"/>
<dbReference type="AlphaFoldDB" id="A0A7X2Z8E5"/>
<evidence type="ECO:0000259" key="6">
    <source>
        <dbReference type="Pfam" id="PF06271"/>
    </source>
</evidence>
<dbReference type="PANTHER" id="PTHR38480">
    <property type="entry name" value="SLR0254 PROTEIN"/>
    <property type="match status" value="1"/>
</dbReference>
<reference evidence="7 8" key="1">
    <citation type="submission" date="2019-11" db="EMBL/GenBank/DDBJ databases">
        <title>Draft genome sequences of five Paenibacillus species of dairy origin.</title>
        <authorList>
            <person name="Olajide A.M."/>
            <person name="Chen S."/>
            <person name="Lapointe G."/>
        </authorList>
    </citation>
    <scope>NUCLEOTIDE SEQUENCE [LARGE SCALE GENOMIC DNA]</scope>
    <source>
        <strain evidence="7 8">2CS3</strain>
    </source>
</reference>
<sequence length="267" mass="30411">MNDSYNREATVVTPEHVRLQFRTAGLGSRTAAQLIDVLLLMLVFGAVCLLIGLALMVMGIGVNDMPGEYALAFIIVFSSVLSGGYFVLAEYYMNGQTVGKKQLGLRVIQENGQPVTFLSAIIRNFFRLIDFLPWLYFLGGLWIFFHPMDKRLGDLAAGTLVVRDTRREQLHRRRQTEKWLNQREMAGRPNLSLTELQRRRVEREDWLLLSAYVERIPSLTRIKRDALAAEIAGRLAAKLELEAELRFVSAEAFLMELYVLLAGEWTL</sequence>
<keyword evidence="3 5" id="KW-1133">Transmembrane helix</keyword>
<accession>A0A7X2Z8E5</accession>
<dbReference type="InterPro" id="IPR010432">
    <property type="entry name" value="RDD"/>
</dbReference>
<dbReference type="GO" id="GO:0016020">
    <property type="term" value="C:membrane"/>
    <property type="evidence" value="ECO:0007669"/>
    <property type="project" value="UniProtKB-SubCell"/>
</dbReference>
<feature type="domain" description="RDD" evidence="6">
    <location>
        <begin position="23"/>
        <end position="158"/>
    </location>
</feature>
<dbReference type="Proteomes" id="UP000450917">
    <property type="component" value="Unassembled WGS sequence"/>
</dbReference>
<feature type="transmembrane region" description="Helical" evidence="5">
    <location>
        <begin position="125"/>
        <end position="145"/>
    </location>
</feature>
<keyword evidence="8" id="KW-1185">Reference proteome</keyword>
<gene>
    <name evidence="7" type="ORF">GNP93_05945</name>
</gene>
<feature type="transmembrane region" description="Helical" evidence="5">
    <location>
        <begin position="37"/>
        <end position="57"/>
    </location>
</feature>
<evidence type="ECO:0000256" key="5">
    <source>
        <dbReference type="SAM" id="Phobius"/>
    </source>
</evidence>
<comment type="caution">
    <text evidence="7">The sequence shown here is derived from an EMBL/GenBank/DDBJ whole genome shotgun (WGS) entry which is preliminary data.</text>
</comment>
<dbReference type="RefSeq" id="WP_127605670.1">
    <property type="nucleotide sequence ID" value="NZ_JARTHJ010000128.1"/>
</dbReference>
<dbReference type="Pfam" id="PF06271">
    <property type="entry name" value="RDD"/>
    <property type="match status" value="1"/>
</dbReference>
<feature type="transmembrane region" description="Helical" evidence="5">
    <location>
        <begin position="69"/>
        <end position="88"/>
    </location>
</feature>
<evidence type="ECO:0000256" key="4">
    <source>
        <dbReference type="ARBA" id="ARBA00023136"/>
    </source>
</evidence>
<evidence type="ECO:0000256" key="2">
    <source>
        <dbReference type="ARBA" id="ARBA00022692"/>
    </source>
</evidence>
<evidence type="ECO:0000313" key="8">
    <source>
        <dbReference type="Proteomes" id="UP000450917"/>
    </source>
</evidence>
<name>A0A7X2Z8E5_9BACL</name>
<dbReference type="PANTHER" id="PTHR38480:SF1">
    <property type="entry name" value="SLR0254 PROTEIN"/>
    <property type="match status" value="1"/>
</dbReference>